<feature type="compositionally biased region" description="Basic and acidic residues" evidence="1">
    <location>
        <begin position="241"/>
        <end position="251"/>
    </location>
</feature>
<keyword evidence="3" id="KW-1185">Reference proteome</keyword>
<dbReference type="PANTHER" id="PTHR33673">
    <property type="entry name" value="SUPPRESSOR SRP40-LIKE PROTEIN"/>
    <property type="match status" value="1"/>
</dbReference>
<feature type="region of interest" description="Disordered" evidence="1">
    <location>
        <begin position="313"/>
        <end position="332"/>
    </location>
</feature>
<dbReference type="PANTHER" id="PTHR33673:SF36">
    <property type="entry name" value="MYB-LIKE PROTEIN Q"/>
    <property type="match status" value="1"/>
</dbReference>
<proteinExistence type="predicted"/>
<protein>
    <submittedName>
        <fullName evidence="2">Uncharacterized protein</fullName>
    </submittedName>
</protein>
<evidence type="ECO:0000256" key="1">
    <source>
        <dbReference type="SAM" id="MobiDB-lite"/>
    </source>
</evidence>
<dbReference type="Proteomes" id="UP001457282">
    <property type="component" value="Unassembled WGS sequence"/>
</dbReference>
<feature type="region of interest" description="Disordered" evidence="1">
    <location>
        <begin position="230"/>
        <end position="271"/>
    </location>
</feature>
<evidence type="ECO:0000313" key="2">
    <source>
        <dbReference type="EMBL" id="KAK9935022.1"/>
    </source>
</evidence>
<feature type="region of interest" description="Disordered" evidence="1">
    <location>
        <begin position="1"/>
        <end position="70"/>
    </location>
</feature>
<feature type="compositionally biased region" description="Basic and acidic residues" evidence="1">
    <location>
        <begin position="1"/>
        <end position="15"/>
    </location>
</feature>
<comment type="caution">
    <text evidence="2">The sequence shown here is derived from an EMBL/GenBank/DDBJ whole genome shotgun (WGS) entry which is preliminary data.</text>
</comment>
<gene>
    <name evidence="2" type="ORF">M0R45_022138</name>
</gene>
<name>A0AAW1XEE6_RUBAR</name>
<evidence type="ECO:0000313" key="3">
    <source>
        <dbReference type="Proteomes" id="UP001457282"/>
    </source>
</evidence>
<sequence>MDLEHVSKRSKHSDIVTDGNGESKQAETLQKVPDESGGSKHPSSECVLPSLPSKAADATAKEGHLRAPSAKLISLSSTSSSASDSSLEDLFQVDTNRIPTSKQFPSFHKYYDQNSPCRPSTSCMSNVTNGSPTESPAIQMMDRSGGYDPSRIPSSVFARSKSNIELEWSVASNESLFSLHLGNNSFSRDHILMLGDFGKPEATKSGELFGFSPPAPAPVVETEINRIEEGRESAAEGVADENIKVTERASSEDYSEGTVPPPTVSSKSPSLALSHLSDGSGASTRSFAFPMYVYIHYLRLTDGMRSSLKVTQYSEEQLPEPPPPASVTTKPSKSKMTHWLPCFSWCKWGCGCSCRRFCSCPSCSCPTCCR</sequence>
<dbReference type="AlphaFoldDB" id="A0AAW1XEE6"/>
<dbReference type="EMBL" id="JBEDUW010000004">
    <property type="protein sequence ID" value="KAK9935022.1"/>
    <property type="molecule type" value="Genomic_DNA"/>
</dbReference>
<reference evidence="2 3" key="1">
    <citation type="journal article" date="2023" name="G3 (Bethesda)">
        <title>A chromosome-length genome assembly and annotation of blackberry (Rubus argutus, cv. 'Hillquist').</title>
        <authorList>
            <person name="Bruna T."/>
            <person name="Aryal R."/>
            <person name="Dudchenko O."/>
            <person name="Sargent D.J."/>
            <person name="Mead D."/>
            <person name="Buti M."/>
            <person name="Cavallini A."/>
            <person name="Hytonen T."/>
            <person name="Andres J."/>
            <person name="Pham M."/>
            <person name="Weisz D."/>
            <person name="Mascagni F."/>
            <person name="Usai G."/>
            <person name="Natali L."/>
            <person name="Bassil N."/>
            <person name="Fernandez G.E."/>
            <person name="Lomsadze A."/>
            <person name="Armour M."/>
            <person name="Olukolu B."/>
            <person name="Poorten T."/>
            <person name="Britton C."/>
            <person name="Davik J."/>
            <person name="Ashrafi H."/>
            <person name="Aiden E.L."/>
            <person name="Borodovsky M."/>
            <person name="Worthington M."/>
        </authorList>
    </citation>
    <scope>NUCLEOTIDE SEQUENCE [LARGE SCALE GENOMIC DNA]</scope>
    <source>
        <strain evidence="2">PI 553951</strain>
    </source>
</reference>
<organism evidence="2 3">
    <name type="scientific">Rubus argutus</name>
    <name type="common">Southern blackberry</name>
    <dbReference type="NCBI Taxonomy" id="59490"/>
    <lineage>
        <taxon>Eukaryota</taxon>
        <taxon>Viridiplantae</taxon>
        <taxon>Streptophyta</taxon>
        <taxon>Embryophyta</taxon>
        <taxon>Tracheophyta</taxon>
        <taxon>Spermatophyta</taxon>
        <taxon>Magnoliopsida</taxon>
        <taxon>eudicotyledons</taxon>
        <taxon>Gunneridae</taxon>
        <taxon>Pentapetalae</taxon>
        <taxon>rosids</taxon>
        <taxon>fabids</taxon>
        <taxon>Rosales</taxon>
        <taxon>Rosaceae</taxon>
        <taxon>Rosoideae</taxon>
        <taxon>Rosoideae incertae sedis</taxon>
        <taxon>Rubus</taxon>
    </lineage>
</organism>
<accession>A0AAW1XEE6</accession>